<proteinExistence type="predicted"/>
<sequence>MGVIDFINLITWYFNGMKNPWFVGVLKCVLVLEPTALFALFCCNKRIASGLEEKFPCLRTGIHSFAMMGAEEGDKFCGVWKGNLIKKIEWKQFRACYPIRVEGYFALQRTTSLNTVSEVVNGTVTLLIAEK</sequence>
<evidence type="ECO:0000256" key="1">
    <source>
        <dbReference type="SAM" id="Phobius"/>
    </source>
</evidence>
<feature type="transmembrane region" description="Helical" evidence="1">
    <location>
        <begin position="20"/>
        <end position="41"/>
    </location>
</feature>
<keyword evidence="1" id="KW-1133">Transmembrane helix</keyword>
<protein>
    <submittedName>
        <fullName evidence="2">Uncharacterized protein</fullName>
    </submittedName>
</protein>
<reference evidence="2 3" key="1">
    <citation type="submission" date="2024-08" db="EMBL/GenBank/DDBJ databases">
        <authorList>
            <person name="Cucini C."/>
            <person name="Frati F."/>
        </authorList>
    </citation>
    <scope>NUCLEOTIDE SEQUENCE [LARGE SCALE GENOMIC DNA]</scope>
</reference>
<gene>
    <name evidence="2" type="ORF">ODALV1_LOCUS3188</name>
</gene>
<keyword evidence="1" id="KW-0812">Transmembrane</keyword>
<evidence type="ECO:0000313" key="3">
    <source>
        <dbReference type="Proteomes" id="UP001642540"/>
    </source>
</evidence>
<organism evidence="2 3">
    <name type="scientific">Orchesella dallaii</name>
    <dbReference type="NCBI Taxonomy" id="48710"/>
    <lineage>
        <taxon>Eukaryota</taxon>
        <taxon>Metazoa</taxon>
        <taxon>Ecdysozoa</taxon>
        <taxon>Arthropoda</taxon>
        <taxon>Hexapoda</taxon>
        <taxon>Collembola</taxon>
        <taxon>Entomobryomorpha</taxon>
        <taxon>Entomobryoidea</taxon>
        <taxon>Orchesellidae</taxon>
        <taxon>Orchesellinae</taxon>
        <taxon>Orchesella</taxon>
    </lineage>
</organism>
<name>A0ABP1PSB9_9HEXA</name>
<dbReference type="Proteomes" id="UP001642540">
    <property type="component" value="Unassembled WGS sequence"/>
</dbReference>
<accession>A0ABP1PSB9</accession>
<keyword evidence="3" id="KW-1185">Reference proteome</keyword>
<dbReference type="EMBL" id="CAXLJM020000008">
    <property type="protein sequence ID" value="CAL8075479.1"/>
    <property type="molecule type" value="Genomic_DNA"/>
</dbReference>
<comment type="caution">
    <text evidence="2">The sequence shown here is derived from an EMBL/GenBank/DDBJ whole genome shotgun (WGS) entry which is preliminary data.</text>
</comment>
<keyword evidence="1" id="KW-0472">Membrane</keyword>
<evidence type="ECO:0000313" key="2">
    <source>
        <dbReference type="EMBL" id="CAL8075479.1"/>
    </source>
</evidence>